<accession>A0A5C5YWZ9</accession>
<comment type="caution">
    <text evidence="1">The sequence shown here is derived from an EMBL/GenBank/DDBJ whole genome shotgun (WGS) entry which is preliminary data.</text>
</comment>
<evidence type="ECO:0000313" key="1">
    <source>
        <dbReference type="EMBL" id="TWT79569.1"/>
    </source>
</evidence>
<organism evidence="1 2">
    <name type="scientific">Novipirellula herctigrandis</name>
    <dbReference type="NCBI Taxonomy" id="2527986"/>
    <lineage>
        <taxon>Bacteria</taxon>
        <taxon>Pseudomonadati</taxon>
        <taxon>Planctomycetota</taxon>
        <taxon>Planctomycetia</taxon>
        <taxon>Pirellulales</taxon>
        <taxon>Pirellulaceae</taxon>
        <taxon>Novipirellula</taxon>
    </lineage>
</organism>
<reference evidence="1 2" key="1">
    <citation type="submission" date="2019-02" db="EMBL/GenBank/DDBJ databases">
        <title>Deep-cultivation of Planctomycetes and their phenomic and genomic characterization uncovers novel biology.</title>
        <authorList>
            <person name="Wiegand S."/>
            <person name="Jogler M."/>
            <person name="Boedeker C."/>
            <person name="Pinto D."/>
            <person name="Vollmers J."/>
            <person name="Rivas-Marin E."/>
            <person name="Kohn T."/>
            <person name="Peeters S.H."/>
            <person name="Heuer A."/>
            <person name="Rast P."/>
            <person name="Oberbeckmann S."/>
            <person name="Bunk B."/>
            <person name="Jeske O."/>
            <person name="Meyerdierks A."/>
            <person name="Storesund J.E."/>
            <person name="Kallscheuer N."/>
            <person name="Luecker S."/>
            <person name="Lage O.M."/>
            <person name="Pohl T."/>
            <person name="Merkel B.J."/>
            <person name="Hornburger P."/>
            <person name="Mueller R.-W."/>
            <person name="Bruemmer F."/>
            <person name="Labrenz M."/>
            <person name="Spormann A.M."/>
            <person name="Op Den Camp H."/>
            <person name="Overmann J."/>
            <person name="Amann R."/>
            <person name="Jetten M.S.M."/>
            <person name="Mascher T."/>
            <person name="Medema M.H."/>
            <person name="Devos D.P."/>
            <person name="Kaster A.-K."/>
            <person name="Ovreas L."/>
            <person name="Rohde M."/>
            <person name="Galperin M.Y."/>
            <person name="Jogler C."/>
        </authorList>
    </citation>
    <scope>NUCLEOTIDE SEQUENCE [LARGE SCALE GENOMIC DNA]</scope>
    <source>
        <strain evidence="1 2">CA13</strain>
    </source>
</reference>
<dbReference type="EMBL" id="SJPJ01000001">
    <property type="protein sequence ID" value="TWT79569.1"/>
    <property type="molecule type" value="Genomic_DNA"/>
</dbReference>
<sequence length="153" mass="17241">MVSVFVCLQVFCRRPLNRTVIRLKNPWLSTHSSVGTTPRSTRRSSFFLPSLLSRSRLPQCTARWLSRFAFCLRLALGFSTPELVGVAPLVLLSMNSQFVGTKPGFKHSLAPSTFRRYRGWNDCTSMVTVLHSFSTTTTKYKSKNVSLVMATLC</sequence>
<gene>
    <name evidence="1" type="ORF">CA13_09730</name>
</gene>
<keyword evidence="2" id="KW-1185">Reference proteome</keyword>
<proteinExistence type="predicted"/>
<dbReference type="AlphaFoldDB" id="A0A5C5YWZ9"/>
<name>A0A5C5YWZ9_9BACT</name>
<protein>
    <submittedName>
        <fullName evidence="1">Uncharacterized protein</fullName>
    </submittedName>
</protein>
<evidence type="ECO:0000313" key="2">
    <source>
        <dbReference type="Proteomes" id="UP000315010"/>
    </source>
</evidence>
<dbReference type="Proteomes" id="UP000315010">
    <property type="component" value="Unassembled WGS sequence"/>
</dbReference>